<keyword evidence="2" id="KW-0238">DNA-binding</keyword>
<reference evidence="5 6" key="1">
    <citation type="submission" date="2021-03" db="EMBL/GenBank/DDBJ databases">
        <title>Genomic Encyclopedia of Type Strains, Phase IV (KMG-IV): sequencing the most valuable type-strain genomes for metagenomic binning, comparative biology and taxonomic classification.</title>
        <authorList>
            <person name="Goeker M."/>
        </authorList>
    </citation>
    <scope>NUCLEOTIDE SEQUENCE [LARGE SCALE GENOMIC DNA]</scope>
    <source>
        <strain evidence="5 6">DSM 101953</strain>
    </source>
</reference>
<keyword evidence="1" id="KW-0805">Transcription regulation</keyword>
<dbReference type="PROSITE" id="PS01124">
    <property type="entry name" value="HTH_ARAC_FAMILY_2"/>
    <property type="match status" value="1"/>
</dbReference>
<dbReference type="SMART" id="SM00342">
    <property type="entry name" value="HTH_ARAC"/>
    <property type="match status" value="1"/>
</dbReference>
<dbReference type="EMBL" id="JAGGLV010000011">
    <property type="protein sequence ID" value="MBP2113344.1"/>
    <property type="molecule type" value="Genomic_DNA"/>
</dbReference>
<accession>A0ABS4NTG3</accession>
<dbReference type="Proteomes" id="UP000773462">
    <property type="component" value="Unassembled WGS sequence"/>
</dbReference>
<feature type="domain" description="HTH araC/xylS-type" evidence="4">
    <location>
        <begin position="8"/>
        <end position="106"/>
    </location>
</feature>
<organism evidence="5 6">
    <name type="scientific">Paenibacillus silagei</name>
    <dbReference type="NCBI Taxonomy" id="1670801"/>
    <lineage>
        <taxon>Bacteria</taxon>
        <taxon>Bacillati</taxon>
        <taxon>Bacillota</taxon>
        <taxon>Bacilli</taxon>
        <taxon>Bacillales</taxon>
        <taxon>Paenibacillaceae</taxon>
        <taxon>Paenibacillus</taxon>
    </lineage>
</organism>
<dbReference type="PROSITE" id="PS00041">
    <property type="entry name" value="HTH_ARAC_FAMILY_1"/>
    <property type="match status" value="1"/>
</dbReference>
<gene>
    <name evidence="5" type="ORF">J2Z70_003504</name>
</gene>
<dbReference type="PANTHER" id="PTHR47504">
    <property type="entry name" value="RIGHT ORIGIN-BINDING PROTEIN"/>
    <property type="match status" value="1"/>
</dbReference>
<dbReference type="InterPro" id="IPR018062">
    <property type="entry name" value="HTH_AraC-typ_CS"/>
</dbReference>
<dbReference type="Gene3D" id="1.10.10.60">
    <property type="entry name" value="Homeodomain-like"/>
    <property type="match status" value="1"/>
</dbReference>
<dbReference type="Pfam" id="PF12833">
    <property type="entry name" value="HTH_18"/>
    <property type="match status" value="1"/>
</dbReference>
<keyword evidence="3" id="KW-0804">Transcription</keyword>
<keyword evidence="6" id="KW-1185">Reference proteome</keyword>
<evidence type="ECO:0000259" key="4">
    <source>
        <dbReference type="PROSITE" id="PS01124"/>
    </source>
</evidence>
<dbReference type="SUPFAM" id="SSF46689">
    <property type="entry name" value="Homeodomain-like"/>
    <property type="match status" value="2"/>
</dbReference>
<dbReference type="InterPro" id="IPR018060">
    <property type="entry name" value="HTH_AraC"/>
</dbReference>
<evidence type="ECO:0000256" key="1">
    <source>
        <dbReference type="ARBA" id="ARBA00023015"/>
    </source>
</evidence>
<evidence type="ECO:0000256" key="2">
    <source>
        <dbReference type="ARBA" id="ARBA00023125"/>
    </source>
</evidence>
<dbReference type="RefSeq" id="WP_209875299.1">
    <property type="nucleotide sequence ID" value="NZ_JAGGLV010000011.1"/>
</dbReference>
<sequence>MPGTTRFRQSIAFIEEHLHEEIPLEQAAQAGFTSLMQLYRDFYTYTGHSVKEYIRKRRLSVALGMIRSSQRPLAEIAYACGYSSQQALCKYVKSATSLTPLAYQKSTACYFFPRFDSEAVRQVTVSTEILPATLHMKFYSTKHSGIEQQALESLYALLPAYQGRLFGRDGQPQGGLFCYELAVEYDSALLYSLTGSIFRELAVVPARSLTCAKLAVRSDEAEIGLAWDYLYLKWLRTSMFEQDEERYGEEYIRKGGEVKKLILYVPVRKRTDYDKISVSFSEGLEFLAASREGEQAEEEAAAAVMNYCSRHHPEVLRTSSMFCVIQRGGRYTCGVQLERGQAIALAGDSGLQILQAPAGRYAVLESSSYGDRGMFIALLESWIEECGWSREEALAFTTYETVAQGRPDAITMSVWMKLKDVKK</sequence>
<dbReference type="PANTHER" id="PTHR47504:SF5">
    <property type="entry name" value="RIGHT ORIGIN-BINDING PROTEIN"/>
    <property type="match status" value="1"/>
</dbReference>
<proteinExistence type="predicted"/>
<dbReference type="InterPro" id="IPR050959">
    <property type="entry name" value="MarA-like"/>
</dbReference>
<evidence type="ECO:0000256" key="3">
    <source>
        <dbReference type="ARBA" id="ARBA00023163"/>
    </source>
</evidence>
<name>A0ABS4NTG3_9BACL</name>
<protein>
    <submittedName>
        <fullName evidence="5">AraC-like DNA-binding protein</fullName>
    </submittedName>
</protein>
<dbReference type="InterPro" id="IPR009057">
    <property type="entry name" value="Homeodomain-like_sf"/>
</dbReference>
<evidence type="ECO:0000313" key="5">
    <source>
        <dbReference type="EMBL" id="MBP2113344.1"/>
    </source>
</evidence>
<evidence type="ECO:0000313" key="6">
    <source>
        <dbReference type="Proteomes" id="UP000773462"/>
    </source>
</evidence>
<comment type="caution">
    <text evidence="5">The sequence shown here is derived from an EMBL/GenBank/DDBJ whole genome shotgun (WGS) entry which is preliminary data.</text>
</comment>